<dbReference type="OrthoDB" id="8955499at2759"/>
<gene>
    <name evidence="2" type="ORF">DAT39_000854</name>
</gene>
<dbReference type="InterPro" id="IPR029526">
    <property type="entry name" value="PGBD"/>
</dbReference>
<dbReference type="Proteomes" id="UP000727407">
    <property type="component" value="Unassembled WGS sequence"/>
</dbReference>
<name>A0A8J4X9F0_CLAMG</name>
<dbReference type="Pfam" id="PF13843">
    <property type="entry name" value="DDE_Tnp_1_7"/>
    <property type="match status" value="1"/>
</dbReference>
<proteinExistence type="predicted"/>
<reference evidence="2" key="1">
    <citation type="submission" date="2020-07" db="EMBL/GenBank/DDBJ databases">
        <title>Clarias magur genome sequencing, assembly and annotation.</title>
        <authorList>
            <person name="Kushwaha B."/>
            <person name="Kumar R."/>
            <person name="Das P."/>
            <person name="Joshi C.G."/>
            <person name="Kumar D."/>
            <person name="Nagpure N.S."/>
            <person name="Pandey M."/>
            <person name="Agarwal S."/>
            <person name="Srivastava S."/>
            <person name="Singh M."/>
            <person name="Sahoo L."/>
            <person name="Jayasankar P."/>
            <person name="Meher P.K."/>
            <person name="Koringa P.G."/>
            <person name="Iquebal M.A."/>
            <person name="Das S.P."/>
            <person name="Bit A."/>
            <person name="Patnaik S."/>
            <person name="Patel N."/>
            <person name="Shah T.M."/>
            <person name="Hinsu A."/>
            <person name="Jena J.K."/>
        </authorList>
    </citation>
    <scope>NUCLEOTIDE SEQUENCE</scope>
    <source>
        <strain evidence="2">CIFAMagur01</strain>
        <tissue evidence="2">Testis</tissue>
    </source>
</reference>
<evidence type="ECO:0000313" key="3">
    <source>
        <dbReference type="Proteomes" id="UP000727407"/>
    </source>
</evidence>
<dbReference type="EMBL" id="QNUK01000004">
    <property type="protein sequence ID" value="KAF5909437.1"/>
    <property type="molecule type" value="Genomic_DNA"/>
</dbReference>
<dbReference type="PANTHER" id="PTHR47272">
    <property type="entry name" value="DDE_TNP_1_7 DOMAIN-CONTAINING PROTEIN"/>
    <property type="match status" value="1"/>
</dbReference>
<feature type="non-terminal residue" evidence="2">
    <location>
        <position position="85"/>
    </location>
</feature>
<comment type="caution">
    <text evidence="2">The sequence shown here is derived from an EMBL/GenBank/DDBJ whole genome shotgun (WGS) entry which is preliminary data.</text>
</comment>
<organism evidence="2 3">
    <name type="scientific">Clarias magur</name>
    <name type="common">Asian catfish</name>
    <name type="synonym">Macropteronotus magur</name>
    <dbReference type="NCBI Taxonomy" id="1594786"/>
    <lineage>
        <taxon>Eukaryota</taxon>
        <taxon>Metazoa</taxon>
        <taxon>Chordata</taxon>
        <taxon>Craniata</taxon>
        <taxon>Vertebrata</taxon>
        <taxon>Euteleostomi</taxon>
        <taxon>Actinopterygii</taxon>
        <taxon>Neopterygii</taxon>
        <taxon>Teleostei</taxon>
        <taxon>Ostariophysi</taxon>
        <taxon>Siluriformes</taxon>
        <taxon>Clariidae</taxon>
        <taxon>Clarias</taxon>
    </lineage>
</organism>
<feature type="domain" description="PiggyBac transposable element-derived protein" evidence="1">
    <location>
        <begin position="9"/>
        <end position="79"/>
    </location>
</feature>
<protein>
    <submittedName>
        <fullName evidence="2">PiggyBac transposable element-derived protein 3-like</fullName>
    </submittedName>
</protein>
<dbReference type="AlphaFoldDB" id="A0A8J4X9F0"/>
<keyword evidence="3" id="KW-1185">Reference proteome</keyword>
<evidence type="ECO:0000313" key="2">
    <source>
        <dbReference type="EMBL" id="KAF5909437.1"/>
    </source>
</evidence>
<dbReference type="PANTHER" id="PTHR47272:SF2">
    <property type="entry name" value="PIGGYBAC TRANSPOSABLE ELEMENT-DERIVED PROTEIN 3-LIKE"/>
    <property type="match status" value="1"/>
</dbReference>
<evidence type="ECO:0000259" key="1">
    <source>
        <dbReference type="Pfam" id="PF13843"/>
    </source>
</evidence>
<sequence>MVVRRSPPELAIIKWFDNKPVVMASSAYDIEPQDTRNRWSKKDKRYVQVSRPLAVAEYNSNMGAVNVADRMLSFYRMATCTKKLT</sequence>
<accession>A0A8J4X9F0</accession>